<evidence type="ECO:0000313" key="5">
    <source>
        <dbReference type="EMBL" id="HIX76437.1"/>
    </source>
</evidence>
<keyword evidence="3" id="KW-0804">Transcription</keyword>
<dbReference type="InterPro" id="IPR018062">
    <property type="entry name" value="HTH_AraC-typ_CS"/>
</dbReference>
<protein>
    <submittedName>
        <fullName evidence="5">AraC family transcriptional regulator</fullName>
    </submittedName>
</protein>
<reference evidence="5" key="2">
    <citation type="submission" date="2021-04" db="EMBL/GenBank/DDBJ databases">
        <authorList>
            <person name="Gilroy R."/>
        </authorList>
    </citation>
    <scope>NUCLEOTIDE SEQUENCE</scope>
    <source>
        <strain evidence="5">CHK183-1962</strain>
    </source>
</reference>
<accession>A0A9D2BI88</accession>
<dbReference type="PANTHER" id="PTHR43280:SF27">
    <property type="entry name" value="TRANSCRIPTIONAL REGULATOR MTLR"/>
    <property type="match status" value="1"/>
</dbReference>
<dbReference type="PRINTS" id="PR00032">
    <property type="entry name" value="HTHARAC"/>
</dbReference>
<evidence type="ECO:0000256" key="2">
    <source>
        <dbReference type="ARBA" id="ARBA00023125"/>
    </source>
</evidence>
<dbReference type="SUPFAM" id="SSF46689">
    <property type="entry name" value="Homeodomain-like"/>
    <property type="match status" value="2"/>
</dbReference>
<organism evidence="5 6">
    <name type="scientific">Candidatus Fusicatenibacter merdavium</name>
    <dbReference type="NCBI Taxonomy" id="2838600"/>
    <lineage>
        <taxon>Bacteria</taxon>
        <taxon>Bacillati</taxon>
        <taxon>Bacillota</taxon>
        <taxon>Clostridia</taxon>
        <taxon>Lachnospirales</taxon>
        <taxon>Lachnospiraceae</taxon>
        <taxon>Fusicatenibacter</taxon>
    </lineage>
</organism>
<keyword evidence="2" id="KW-0238">DNA-binding</keyword>
<dbReference type="PROSITE" id="PS01124">
    <property type="entry name" value="HTH_ARAC_FAMILY_2"/>
    <property type="match status" value="1"/>
</dbReference>
<dbReference type="PANTHER" id="PTHR43280">
    <property type="entry name" value="ARAC-FAMILY TRANSCRIPTIONAL REGULATOR"/>
    <property type="match status" value="1"/>
</dbReference>
<dbReference type="EMBL" id="DXEK01000041">
    <property type="protein sequence ID" value="HIX76437.1"/>
    <property type="molecule type" value="Genomic_DNA"/>
</dbReference>
<dbReference type="SUPFAM" id="SSF51215">
    <property type="entry name" value="Regulatory protein AraC"/>
    <property type="match status" value="1"/>
</dbReference>
<evidence type="ECO:0000256" key="3">
    <source>
        <dbReference type="ARBA" id="ARBA00023163"/>
    </source>
</evidence>
<reference evidence="5" key="1">
    <citation type="journal article" date="2021" name="PeerJ">
        <title>Extensive microbial diversity within the chicken gut microbiome revealed by metagenomics and culture.</title>
        <authorList>
            <person name="Gilroy R."/>
            <person name="Ravi A."/>
            <person name="Getino M."/>
            <person name="Pursley I."/>
            <person name="Horton D.L."/>
            <person name="Alikhan N.F."/>
            <person name="Baker D."/>
            <person name="Gharbi K."/>
            <person name="Hall N."/>
            <person name="Watson M."/>
            <person name="Adriaenssens E.M."/>
            <person name="Foster-Nyarko E."/>
            <person name="Jarju S."/>
            <person name="Secka A."/>
            <person name="Antonio M."/>
            <person name="Oren A."/>
            <person name="Chaudhuri R.R."/>
            <person name="La Ragione R."/>
            <person name="Hildebrand F."/>
            <person name="Pallen M.J."/>
        </authorList>
    </citation>
    <scope>NUCLEOTIDE SEQUENCE</scope>
    <source>
        <strain evidence="5">CHK183-1962</strain>
    </source>
</reference>
<dbReference type="Pfam" id="PF02311">
    <property type="entry name" value="AraC_binding"/>
    <property type="match status" value="1"/>
</dbReference>
<dbReference type="InterPro" id="IPR037923">
    <property type="entry name" value="HTH-like"/>
</dbReference>
<evidence type="ECO:0000259" key="4">
    <source>
        <dbReference type="PROSITE" id="PS01124"/>
    </source>
</evidence>
<dbReference type="SMART" id="SM00342">
    <property type="entry name" value="HTH_ARAC"/>
    <property type="match status" value="1"/>
</dbReference>
<dbReference type="GO" id="GO:0043565">
    <property type="term" value="F:sequence-specific DNA binding"/>
    <property type="evidence" value="ECO:0007669"/>
    <property type="project" value="InterPro"/>
</dbReference>
<gene>
    <name evidence="5" type="ORF">H9734_02405</name>
</gene>
<dbReference type="InterPro" id="IPR014710">
    <property type="entry name" value="RmlC-like_jellyroll"/>
</dbReference>
<dbReference type="InterPro" id="IPR009057">
    <property type="entry name" value="Homeodomain-like_sf"/>
</dbReference>
<dbReference type="AlphaFoldDB" id="A0A9D2BI88"/>
<evidence type="ECO:0000313" key="6">
    <source>
        <dbReference type="Proteomes" id="UP000886890"/>
    </source>
</evidence>
<sequence length="295" mass="34129">MNQNLNLLEPVQHGSVMFPLEYYHCVFPLGVGNLPVHWHEEFEITLVQKGSCTYQVDLKPYQIAEGDVLLLPPEMLHGTGERPDAEFITDSFVFRLDMLESQLPDSCTAQFLAPLASGTVRFPVYLPASDPAAPLIRNSFETVKNTFLEKPFGYELEIKAQLLHMFFLLYRNVPYRKNNPAHTEITDKLKLVLQFIQEHYQNPVTIQELAELCHFSEYHFMRFFKRHMNMTCIEYLNQYRLEMASRQLAGTELPITSIALESGFNNISYFNRVFKKKFGITPKEYRSCSGGTHTL</sequence>
<comment type="caution">
    <text evidence="5">The sequence shown here is derived from an EMBL/GenBank/DDBJ whole genome shotgun (WGS) entry which is preliminary data.</text>
</comment>
<dbReference type="Pfam" id="PF12833">
    <property type="entry name" value="HTH_18"/>
    <property type="match status" value="1"/>
</dbReference>
<name>A0A9D2BI88_9FIRM</name>
<dbReference type="InterPro" id="IPR003313">
    <property type="entry name" value="AraC-bd"/>
</dbReference>
<feature type="domain" description="HTH araC/xylS-type" evidence="4">
    <location>
        <begin position="190"/>
        <end position="288"/>
    </location>
</feature>
<proteinExistence type="predicted"/>
<dbReference type="GO" id="GO:0003700">
    <property type="term" value="F:DNA-binding transcription factor activity"/>
    <property type="evidence" value="ECO:0007669"/>
    <property type="project" value="InterPro"/>
</dbReference>
<dbReference type="Gene3D" id="1.10.10.60">
    <property type="entry name" value="Homeodomain-like"/>
    <property type="match status" value="2"/>
</dbReference>
<dbReference type="PROSITE" id="PS00041">
    <property type="entry name" value="HTH_ARAC_FAMILY_1"/>
    <property type="match status" value="1"/>
</dbReference>
<keyword evidence="1" id="KW-0805">Transcription regulation</keyword>
<dbReference type="InterPro" id="IPR018060">
    <property type="entry name" value="HTH_AraC"/>
</dbReference>
<dbReference type="InterPro" id="IPR020449">
    <property type="entry name" value="Tscrpt_reg_AraC-type_HTH"/>
</dbReference>
<dbReference type="Proteomes" id="UP000886890">
    <property type="component" value="Unassembled WGS sequence"/>
</dbReference>
<evidence type="ECO:0000256" key="1">
    <source>
        <dbReference type="ARBA" id="ARBA00023015"/>
    </source>
</evidence>
<dbReference type="Gene3D" id="2.60.120.10">
    <property type="entry name" value="Jelly Rolls"/>
    <property type="match status" value="1"/>
</dbReference>